<evidence type="ECO:0000313" key="2">
    <source>
        <dbReference type="Proteomes" id="UP001221142"/>
    </source>
</evidence>
<accession>A0AAD7FQP8</accession>
<reference evidence="1" key="1">
    <citation type="submission" date="2023-03" db="EMBL/GenBank/DDBJ databases">
        <title>Massive genome expansion in bonnet fungi (Mycena s.s.) driven by repeated elements and novel gene families across ecological guilds.</title>
        <authorList>
            <consortium name="Lawrence Berkeley National Laboratory"/>
            <person name="Harder C.B."/>
            <person name="Miyauchi S."/>
            <person name="Viragh M."/>
            <person name="Kuo A."/>
            <person name="Thoen E."/>
            <person name="Andreopoulos B."/>
            <person name="Lu D."/>
            <person name="Skrede I."/>
            <person name="Drula E."/>
            <person name="Henrissat B."/>
            <person name="Morin E."/>
            <person name="Kohler A."/>
            <person name="Barry K."/>
            <person name="LaButti K."/>
            <person name="Morin E."/>
            <person name="Salamov A."/>
            <person name="Lipzen A."/>
            <person name="Mereny Z."/>
            <person name="Hegedus B."/>
            <person name="Baldrian P."/>
            <person name="Stursova M."/>
            <person name="Weitz H."/>
            <person name="Taylor A."/>
            <person name="Grigoriev I.V."/>
            <person name="Nagy L.G."/>
            <person name="Martin F."/>
            <person name="Kauserud H."/>
        </authorList>
    </citation>
    <scope>NUCLEOTIDE SEQUENCE</scope>
    <source>
        <strain evidence="1">9284</strain>
    </source>
</reference>
<evidence type="ECO:0000313" key="1">
    <source>
        <dbReference type="EMBL" id="KAJ7632497.1"/>
    </source>
</evidence>
<comment type="caution">
    <text evidence="1">The sequence shown here is derived from an EMBL/GenBank/DDBJ whole genome shotgun (WGS) entry which is preliminary data.</text>
</comment>
<gene>
    <name evidence="1" type="ORF">FB45DRAFT_912601</name>
</gene>
<dbReference type="EMBL" id="JARKIF010000008">
    <property type="protein sequence ID" value="KAJ7632497.1"/>
    <property type="molecule type" value="Genomic_DNA"/>
</dbReference>
<organism evidence="1 2">
    <name type="scientific">Roridomyces roridus</name>
    <dbReference type="NCBI Taxonomy" id="1738132"/>
    <lineage>
        <taxon>Eukaryota</taxon>
        <taxon>Fungi</taxon>
        <taxon>Dikarya</taxon>
        <taxon>Basidiomycota</taxon>
        <taxon>Agaricomycotina</taxon>
        <taxon>Agaricomycetes</taxon>
        <taxon>Agaricomycetidae</taxon>
        <taxon>Agaricales</taxon>
        <taxon>Marasmiineae</taxon>
        <taxon>Mycenaceae</taxon>
        <taxon>Roridomyces</taxon>
    </lineage>
</organism>
<dbReference type="Proteomes" id="UP001221142">
    <property type="component" value="Unassembled WGS sequence"/>
</dbReference>
<name>A0AAD7FQP8_9AGAR</name>
<keyword evidence="2" id="KW-1185">Reference proteome</keyword>
<protein>
    <submittedName>
        <fullName evidence="1">Uncharacterized protein</fullName>
    </submittedName>
</protein>
<dbReference type="AlphaFoldDB" id="A0AAD7FQP8"/>
<proteinExistence type="predicted"/>
<sequence>MSAQIPTAPTAIYSIMTPALQSPIRLDARRCARRPTRRVSRPRHSKRIVESTLHPFDRLPWISALDVSPDVLDPIDIADLSQLVVDDECGAPLSGPIRRRRTSLRSSPIALVPKDPDTTPASRFNPSRVLFHDLMPTWHLTPSTISCGHNARS</sequence>